<reference evidence="1 2" key="1">
    <citation type="submission" date="2016-07" db="EMBL/GenBank/DDBJ databases">
        <title>Pervasive Adenine N6-methylation of Active Genes in Fungi.</title>
        <authorList>
            <consortium name="DOE Joint Genome Institute"/>
            <person name="Mondo S.J."/>
            <person name="Dannebaum R.O."/>
            <person name="Kuo R.C."/>
            <person name="Labutti K."/>
            <person name="Haridas S."/>
            <person name="Kuo A."/>
            <person name="Salamov A."/>
            <person name="Ahrendt S.R."/>
            <person name="Lipzen A."/>
            <person name="Sullivan W."/>
            <person name="Andreopoulos W.B."/>
            <person name="Clum A."/>
            <person name="Lindquist E."/>
            <person name="Daum C."/>
            <person name="Ramamoorthy G.K."/>
            <person name="Gryganskyi A."/>
            <person name="Culley D."/>
            <person name="Magnuson J.K."/>
            <person name="James T.Y."/>
            <person name="O'Malley M.A."/>
            <person name="Stajich J.E."/>
            <person name="Spatafora J.W."/>
            <person name="Visel A."/>
            <person name="Grigoriev I.V."/>
        </authorList>
    </citation>
    <scope>NUCLEOTIDE SEQUENCE [LARGE SCALE GENOMIC DNA]</scope>
    <source>
        <strain evidence="1 2">62-1032</strain>
    </source>
</reference>
<keyword evidence="2" id="KW-1185">Reference proteome</keyword>
<name>A0A1Y2FYJ6_9BASI</name>
<evidence type="ECO:0000313" key="1">
    <source>
        <dbReference type="EMBL" id="ORY89111.1"/>
    </source>
</evidence>
<dbReference type="AlphaFoldDB" id="A0A1Y2FYJ6"/>
<evidence type="ECO:0000313" key="2">
    <source>
        <dbReference type="Proteomes" id="UP000193467"/>
    </source>
</evidence>
<dbReference type="EMBL" id="MCGR01000007">
    <property type="protein sequence ID" value="ORY89111.1"/>
    <property type="molecule type" value="Genomic_DNA"/>
</dbReference>
<organism evidence="1 2">
    <name type="scientific">Leucosporidium creatinivorum</name>
    <dbReference type="NCBI Taxonomy" id="106004"/>
    <lineage>
        <taxon>Eukaryota</taxon>
        <taxon>Fungi</taxon>
        <taxon>Dikarya</taxon>
        <taxon>Basidiomycota</taxon>
        <taxon>Pucciniomycotina</taxon>
        <taxon>Microbotryomycetes</taxon>
        <taxon>Leucosporidiales</taxon>
        <taxon>Leucosporidium</taxon>
    </lineage>
</organism>
<proteinExistence type="predicted"/>
<dbReference type="Proteomes" id="UP000193467">
    <property type="component" value="Unassembled WGS sequence"/>
</dbReference>
<dbReference type="InParanoid" id="A0A1Y2FYJ6"/>
<gene>
    <name evidence="1" type="ORF">BCR35DRAFT_350603</name>
</gene>
<sequence length="236" mass="26150">MPRTAEQQQQLLHEVTQMFEHTSISQLIPPPPTAEITKDEVFELLTMSDAVARAVLGSPQAAPSVKTVCEELISWNQKNRVMVQSRRSTPFTPSTAPNFVNHFVGDRNRVHLLIDLVSSPYDVVSGAFVEKVYTKMLASASASWQVDAIVFVGHREWQTSSFYARMRIVAAAYAYVGRIQQEFGRRRSLGLPTSSSISGNFASLSKYAPQARNVGAEAAGGGRASRVEVFRRWGEM</sequence>
<comment type="caution">
    <text evidence="1">The sequence shown here is derived from an EMBL/GenBank/DDBJ whole genome shotgun (WGS) entry which is preliminary data.</text>
</comment>
<accession>A0A1Y2FYJ6</accession>
<protein>
    <submittedName>
        <fullName evidence="1">Uncharacterized protein</fullName>
    </submittedName>
</protein>